<dbReference type="PANTHER" id="PTHR33164">
    <property type="entry name" value="TRANSCRIPTIONAL REGULATOR, MARR FAMILY"/>
    <property type="match status" value="1"/>
</dbReference>
<evidence type="ECO:0000313" key="2">
    <source>
        <dbReference type="EMBL" id="SFI05494.1"/>
    </source>
</evidence>
<dbReference type="Gene3D" id="1.10.10.10">
    <property type="entry name" value="Winged helix-like DNA-binding domain superfamily/Winged helix DNA-binding domain"/>
    <property type="match status" value="1"/>
</dbReference>
<dbReference type="InterPro" id="IPR039422">
    <property type="entry name" value="MarR/SlyA-like"/>
</dbReference>
<dbReference type="Proteomes" id="UP000199377">
    <property type="component" value="Unassembled WGS sequence"/>
</dbReference>
<dbReference type="GO" id="GO:0003677">
    <property type="term" value="F:DNA binding"/>
    <property type="evidence" value="ECO:0007669"/>
    <property type="project" value="UniProtKB-KW"/>
</dbReference>
<accession>A0A1I3F2P3</accession>
<dbReference type="OrthoDB" id="2287011at2"/>
<keyword evidence="2" id="KW-0238">DNA-binding</keyword>
<dbReference type="AlphaFoldDB" id="A0A1I3F2P3"/>
<dbReference type="GO" id="GO:0003700">
    <property type="term" value="F:DNA-binding transcription factor activity"/>
    <property type="evidence" value="ECO:0007669"/>
    <property type="project" value="InterPro"/>
</dbReference>
<dbReference type="PROSITE" id="PS50995">
    <property type="entry name" value="HTH_MARR_2"/>
    <property type="match status" value="1"/>
</dbReference>
<evidence type="ECO:0000259" key="1">
    <source>
        <dbReference type="PROSITE" id="PS50995"/>
    </source>
</evidence>
<feature type="domain" description="HTH marR-type" evidence="1">
    <location>
        <begin position="19"/>
        <end position="152"/>
    </location>
</feature>
<dbReference type="Pfam" id="PF01047">
    <property type="entry name" value="MarR"/>
    <property type="match status" value="1"/>
</dbReference>
<dbReference type="RefSeq" id="WP_092859343.1">
    <property type="nucleotide sequence ID" value="NZ_FOQH01000004.1"/>
</dbReference>
<dbReference type="SMART" id="SM00347">
    <property type="entry name" value="HTH_MARR"/>
    <property type="match status" value="1"/>
</dbReference>
<organism evidence="2 3">
    <name type="scientific">Albimonas pacifica</name>
    <dbReference type="NCBI Taxonomy" id="1114924"/>
    <lineage>
        <taxon>Bacteria</taxon>
        <taxon>Pseudomonadati</taxon>
        <taxon>Pseudomonadota</taxon>
        <taxon>Alphaproteobacteria</taxon>
        <taxon>Rhodobacterales</taxon>
        <taxon>Paracoccaceae</taxon>
        <taxon>Albimonas</taxon>
    </lineage>
</organism>
<dbReference type="InterPro" id="IPR036390">
    <property type="entry name" value="WH_DNA-bd_sf"/>
</dbReference>
<proteinExistence type="predicted"/>
<dbReference type="InterPro" id="IPR000835">
    <property type="entry name" value="HTH_MarR-typ"/>
</dbReference>
<sequence length="152" mass="16550">MSTAEPPRPSFAETLEVRDRCLCFATQRAARALSRRFDDAFRPLELTNGQYSLMMALNQPQPPSLGRVADFLAMDRSTLTAALKPLVRRGLVAVAEDPRDRRGRRPSLTDAGRALLAAALPIWRETHAAVDAELDAAGAGPAELRAALWSLA</sequence>
<dbReference type="GO" id="GO:0006950">
    <property type="term" value="P:response to stress"/>
    <property type="evidence" value="ECO:0007669"/>
    <property type="project" value="TreeGrafter"/>
</dbReference>
<dbReference type="STRING" id="1114924.SAMN05216258_10429"/>
<gene>
    <name evidence="2" type="ORF">SAMN05216258_10429</name>
</gene>
<protein>
    <submittedName>
        <fullName evidence="2">DNA-binding transcriptional regulator, MarR family</fullName>
    </submittedName>
</protein>
<dbReference type="SUPFAM" id="SSF46785">
    <property type="entry name" value="Winged helix' DNA-binding domain"/>
    <property type="match status" value="1"/>
</dbReference>
<reference evidence="2 3" key="1">
    <citation type="submission" date="2016-10" db="EMBL/GenBank/DDBJ databases">
        <authorList>
            <person name="de Groot N.N."/>
        </authorList>
    </citation>
    <scope>NUCLEOTIDE SEQUENCE [LARGE SCALE GENOMIC DNA]</scope>
    <source>
        <strain evidence="2 3">CGMCC 1.11030</strain>
    </source>
</reference>
<dbReference type="InterPro" id="IPR036388">
    <property type="entry name" value="WH-like_DNA-bd_sf"/>
</dbReference>
<evidence type="ECO:0000313" key="3">
    <source>
        <dbReference type="Proteomes" id="UP000199377"/>
    </source>
</evidence>
<keyword evidence="3" id="KW-1185">Reference proteome</keyword>
<dbReference type="PANTHER" id="PTHR33164:SF105">
    <property type="entry name" value="TRANSCRIPTIONAL REPRESSOR PROTEIN-RELATED"/>
    <property type="match status" value="1"/>
</dbReference>
<dbReference type="EMBL" id="FOQH01000004">
    <property type="protein sequence ID" value="SFI05494.1"/>
    <property type="molecule type" value="Genomic_DNA"/>
</dbReference>
<name>A0A1I3F2P3_9RHOB</name>